<name>A0A813NLM2_9BILA</name>
<dbReference type="AlphaFoldDB" id="A0A813NLM2"/>
<dbReference type="EMBL" id="CAJNOC010000273">
    <property type="protein sequence ID" value="CAF0737078.1"/>
    <property type="molecule type" value="Genomic_DNA"/>
</dbReference>
<keyword evidence="2" id="KW-1185">Reference proteome</keyword>
<comment type="caution">
    <text evidence="1">The sequence shown here is derived from an EMBL/GenBank/DDBJ whole genome shotgun (WGS) entry which is preliminary data.</text>
</comment>
<evidence type="ECO:0008006" key="3">
    <source>
        <dbReference type="Google" id="ProtNLM"/>
    </source>
</evidence>
<dbReference type="OrthoDB" id="8064698at2759"/>
<accession>A0A813NLM2</accession>
<evidence type="ECO:0000313" key="1">
    <source>
        <dbReference type="EMBL" id="CAF0737078.1"/>
    </source>
</evidence>
<evidence type="ECO:0000313" key="2">
    <source>
        <dbReference type="Proteomes" id="UP000663879"/>
    </source>
</evidence>
<gene>
    <name evidence="1" type="ORF">OXX778_LOCUS3187</name>
</gene>
<proteinExistence type="predicted"/>
<dbReference type="Proteomes" id="UP000663879">
    <property type="component" value="Unassembled WGS sequence"/>
</dbReference>
<reference evidence="1" key="1">
    <citation type="submission" date="2021-02" db="EMBL/GenBank/DDBJ databases">
        <authorList>
            <person name="Nowell W R."/>
        </authorList>
    </citation>
    <scope>NUCLEOTIDE SEQUENCE</scope>
    <source>
        <strain evidence="1">Ploen Becks lab</strain>
    </source>
</reference>
<protein>
    <recommendedName>
        <fullName evidence="3">Reverse transcriptase domain-containing protein</fullName>
    </recommendedName>
</protein>
<sequence length="133" mass="15268">MLQVTTLSYADCLKLIGITSKNTIDTESLQNDLNVLVDWCKEWSTELNVSKCKSMYIGNNREKKEHRIKSHLGTNVLSETTCEKDLGVLITNDLKWNKSPRPERIESGQIKNSFTKISGLKKKTQRLQIDSYF</sequence>
<organism evidence="1 2">
    <name type="scientific">Brachionus calyciflorus</name>
    <dbReference type="NCBI Taxonomy" id="104777"/>
    <lineage>
        <taxon>Eukaryota</taxon>
        <taxon>Metazoa</taxon>
        <taxon>Spiralia</taxon>
        <taxon>Gnathifera</taxon>
        <taxon>Rotifera</taxon>
        <taxon>Eurotatoria</taxon>
        <taxon>Monogononta</taxon>
        <taxon>Pseudotrocha</taxon>
        <taxon>Ploima</taxon>
        <taxon>Brachionidae</taxon>
        <taxon>Brachionus</taxon>
    </lineage>
</organism>